<keyword evidence="4 8" id="KW-0812">Transmembrane</keyword>
<evidence type="ECO:0000259" key="9">
    <source>
        <dbReference type="PROSITE" id="PS50850"/>
    </source>
</evidence>
<evidence type="ECO:0000256" key="3">
    <source>
        <dbReference type="ARBA" id="ARBA00022475"/>
    </source>
</evidence>
<dbReference type="SUPFAM" id="SSF103473">
    <property type="entry name" value="MFS general substrate transporter"/>
    <property type="match status" value="1"/>
</dbReference>
<dbReference type="InterPro" id="IPR020846">
    <property type="entry name" value="MFS_dom"/>
</dbReference>
<feature type="transmembrane region" description="Helical" evidence="8">
    <location>
        <begin position="229"/>
        <end position="251"/>
    </location>
</feature>
<feature type="transmembrane region" description="Helical" evidence="8">
    <location>
        <begin position="332"/>
        <end position="356"/>
    </location>
</feature>
<feature type="transmembrane region" description="Helical" evidence="8">
    <location>
        <begin position="392"/>
        <end position="413"/>
    </location>
</feature>
<keyword evidence="2" id="KW-0813">Transport</keyword>
<feature type="transmembrane region" description="Helical" evidence="8">
    <location>
        <begin position="142"/>
        <end position="161"/>
    </location>
</feature>
<feature type="transmembrane region" description="Helical" evidence="8">
    <location>
        <begin position="75"/>
        <end position="95"/>
    </location>
</feature>
<comment type="caution">
    <text evidence="10">The sequence shown here is derived from an EMBL/GenBank/DDBJ whole genome shotgun (WGS) entry which is preliminary data.</text>
</comment>
<evidence type="ECO:0000256" key="8">
    <source>
        <dbReference type="SAM" id="Phobius"/>
    </source>
</evidence>
<feature type="transmembrane region" description="Helical" evidence="8">
    <location>
        <begin position="263"/>
        <end position="282"/>
    </location>
</feature>
<dbReference type="AlphaFoldDB" id="A0A4R8UTD1"/>
<dbReference type="EMBL" id="SOEY01000026">
    <property type="protein sequence ID" value="TFB71570.1"/>
    <property type="molecule type" value="Genomic_DNA"/>
</dbReference>
<keyword evidence="5 8" id="KW-1133">Transmembrane helix</keyword>
<feature type="transmembrane region" description="Helical" evidence="8">
    <location>
        <begin position="362"/>
        <end position="385"/>
    </location>
</feature>
<evidence type="ECO:0000256" key="4">
    <source>
        <dbReference type="ARBA" id="ARBA00022692"/>
    </source>
</evidence>
<dbReference type="NCBIfam" id="TIGR00711">
    <property type="entry name" value="efflux_EmrB"/>
    <property type="match status" value="1"/>
</dbReference>
<evidence type="ECO:0000256" key="1">
    <source>
        <dbReference type="ARBA" id="ARBA00004651"/>
    </source>
</evidence>
<dbReference type="CDD" id="cd17321">
    <property type="entry name" value="MFS_MMR_MDR_like"/>
    <property type="match status" value="1"/>
</dbReference>
<feature type="transmembrane region" description="Helical" evidence="8">
    <location>
        <begin position="200"/>
        <end position="223"/>
    </location>
</feature>
<evidence type="ECO:0000256" key="6">
    <source>
        <dbReference type="ARBA" id="ARBA00023136"/>
    </source>
</evidence>
<evidence type="ECO:0000256" key="2">
    <source>
        <dbReference type="ARBA" id="ARBA00022448"/>
    </source>
</evidence>
<dbReference type="Pfam" id="PF07690">
    <property type="entry name" value="MFS_1"/>
    <property type="match status" value="1"/>
</dbReference>
<feature type="transmembrane region" description="Helical" evidence="8">
    <location>
        <begin position="501"/>
        <end position="528"/>
    </location>
</feature>
<feature type="transmembrane region" description="Helical" evidence="8">
    <location>
        <begin position="419"/>
        <end position="438"/>
    </location>
</feature>
<reference evidence="10 11" key="1">
    <citation type="submission" date="2019-03" db="EMBL/GenBank/DDBJ databases">
        <title>Genomics of glacier-inhabiting Cryobacterium strains.</title>
        <authorList>
            <person name="Liu Q."/>
            <person name="Xin Y.-H."/>
        </authorList>
    </citation>
    <scope>NUCLEOTIDE SEQUENCE [LARGE SCALE GENOMIC DNA]</scope>
    <source>
        <strain evidence="10 11">HLT2-23</strain>
    </source>
</reference>
<dbReference type="InterPro" id="IPR036259">
    <property type="entry name" value="MFS_trans_sf"/>
</dbReference>
<organism evidence="10 11">
    <name type="scientific">Cryobacterium glaciale</name>
    <dbReference type="NCBI Taxonomy" id="1259145"/>
    <lineage>
        <taxon>Bacteria</taxon>
        <taxon>Bacillati</taxon>
        <taxon>Actinomycetota</taxon>
        <taxon>Actinomycetes</taxon>
        <taxon>Micrococcales</taxon>
        <taxon>Microbacteriaceae</taxon>
        <taxon>Cryobacterium</taxon>
    </lineage>
</organism>
<evidence type="ECO:0000256" key="5">
    <source>
        <dbReference type="ARBA" id="ARBA00022989"/>
    </source>
</evidence>
<proteinExistence type="predicted"/>
<keyword evidence="6 8" id="KW-0472">Membrane</keyword>
<keyword evidence="11" id="KW-1185">Reference proteome</keyword>
<feature type="transmembrane region" description="Helical" evidence="8">
    <location>
        <begin position="459"/>
        <end position="481"/>
    </location>
</feature>
<dbReference type="InterPro" id="IPR004638">
    <property type="entry name" value="EmrB-like"/>
</dbReference>
<dbReference type="GO" id="GO:0005886">
    <property type="term" value="C:plasma membrane"/>
    <property type="evidence" value="ECO:0007669"/>
    <property type="project" value="UniProtKB-SubCell"/>
</dbReference>
<name>A0A4R8UTD1_9MICO</name>
<evidence type="ECO:0000313" key="11">
    <source>
        <dbReference type="Proteomes" id="UP000298173"/>
    </source>
</evidence>
<dbReference type="GO" id="GO:0022857">
    <property type="term" value="F:transmembrane transporter activity"/>
    <property type="evidence" value="ECO:0007669"/>
    <property type="project" value="InterPro"/>
</dbReference>
<keyword evidence="3" id="KW-1003">Cell membrane</keyword>
<feature type="transmembrane region" description="Helical" evidence="8">
    <location>
        <begin position="288"/>
        <end position="311"/>
    </location>
</feature>
<dbReference type="Gene3D" id="1.20.1720.10">
    <property type="entry name" value="Multidrug resistance protein D"/>
    <property type="match status" value="1"/>
</dbReference>
<dbReference type="InterPro" id="IPR011701">
    <property type="entry name" value="MFS"/>
</dbReference>
<accession>A0A4R8UTD1</accession>
<protein>
    <submittedName>
        <fullName evidence="10">DHA2 family efflux MFS transporter permease subunit</fullName>
    </submittedName>
</protein>
<feature type="region of interest" description="Disordered" evidence="7">
    <location>
        <begin position="37"/>
        <end position="64"/>
    </location>
</feature>
<evidence type="ECO:0000313" key="10">
    <source>
        <dbReference type="EMBL" id="TFB71570.1"/>
    </source>
</evidence>
<comment type="subcellular location">
    <subcellularLocation>
        <location evidence="1">Cell membrane</location>
        <topology evidence="1">Multi-pass membrane protein</topology>
    </subcellularLocation>
</comment>
<dbReference type="PANTHER" id="PTHR42718:SF46">
    <property type="entry name" value="BLR6921 PROTEIN"/>
    <property type="match status" value="1"/>
</dbReference>
<feature type="compositionally biased region" description="Basic and acidic residues" evidence="7">
    <location>
        <begin position="39"/>
        <end position="59"/>
    </location>
</feature>
<feature type="transmembrane region" description="Helical" evidence="8">
    <location>
        <begin position="115"/>
        <end position="135"/>
    </location>
</feature>
<dbReference type="OrthoDB" id="7375466at2"/>
<dbReference type="PRINTS" id="PR01036">
    <property type="entry name" value="TCRTETB"/>
</dbReference>
<dbReference type="Gene3D" id="1.20.1250.20">
    <property type="entry name" value="MFS general substrate transporter like domains"/>
    <property type="match status" value="1"/>
</dbReference>
<dbReference type="PROSITE" id="PS50850">
    <property type="entry name" value="MFS"/>
    <property type="match status" value="1"/>
</dbReference>
<feature type="transmembrane region" description="Helical" evidence="8">
    <location>
        <begin position="173"/>
        <end position="193"/>
    </location>
</feature>
<dbReference type="Proteomes" id="UP000298173">
    <property type="component" value="Unassembled WGS sequence"/>
</dbReference>
<sequence length="553" mass="57510">MMRIGSGGAHFPTPRCLLLRSRHGNVGWRRVSRMKRKQREVSLHRRPDRDSRPESEPDHSPVLPGRQLVSARSRWGVLFGLTLVTFLLLLEDTAVSVALPSIQRQLGLGFDGLEWVVNAYTLTIAAFTLLGGRLADRNGARGIFLIGLGIFIVGSLVSGLAPNAGVLISSRAVQGLGAALVAPAALALIAITFPAERRGAALGVWAGVSASALGIGPLIGAIINDSLGWPWIFLVNVPVGVLAWLAASFLLPKSNPPALRMRLDLVGVCLSATGLLSLILLLNQGNAAGWASALVIGLSVVTLVALGLFVWHERRTPEPLVNLSLFHNRSFTAANLVTLLATAVMCSLFFFLALYLQTVLGYSALVSGASLLPLTVTIVVVAPLAGRMADRLGVRALIVVGMLLLAAALLGLSTLGLDANLTTVMLWLALAGFGIALARTPTTTAALGAADGSSYGVAAGIFSTFQAAGLALGIAMMGAILTSFGPSAAFERGFDQAHHAAFVQGFSTALVVNAGIAVFAAALAGIMLRPDRGTAHQTDASSGDDIGLANRVD</sequence>
<evidence type="ECO:0000256" key="7">
    <source>
        <dbReference type="SAM" id="MobiDB-lite"/>
    </source>
</evidence>
<feature type="domain" description="Major facilitator superfamily (MFS) profile" evidence="9">
    <location>
        <begin position="77"/>
        <end position="532"/>
    </location>
</feature>
<dbReference type="PANTHER" id="PTHR42718">
    <property type="entry name" value="MAJOR FACILITATOR SUPERFAMILY MULTIDRUG TRANSPORTER MFSC"/>
    <property type="match status" value="1"/>
</dbReference>
<gene>
    <name evidence="10" type="ORF">E3O06_12060</name>
</gene>